<dbReference type="PROSITE" id="PS50250">
    <property type="entry name" value="PCI"/>
    <property type="match status" value="1"/>
</dbReference>
<evidence type="ECO:0000256" key="1">
    <source>
        <dbReference type="ARBA" id="ARBA00004123"/>
    </source>
</evidence>
<dbReference type="Pfam" id="PF18420">
    <property type="entry name" value="CSN4_RPN5_eIF3a"/>
    <property type="match status" value="1"/>
</dbReference>
<protein>
    <recommendedName>
        <fullName evidence="4">COP9 signalosome complex subunit 4</fullName>
    </recommendedName>
</protein>
<dbReference type="PANTHER" id="PTHR10855">
    <property type="entry name" value="26S PROTEASOME NON-ATPASE REGULATORY SUBUNIT 12/COP9 SIGNALOSOME COMPLEX SUBUNIT 4"/>
    <property type="match status" value="1"/>
</dbReference>
<evidence type="ECO:0000313" key="10">
    <source>
        <dbReference type="Proteomes" id="UP000663879"/>
    </source>
</evidence>
<keyword evidence="6" id="KW-0736">Signalosome</keyword>
<keyword evidence="7" id="KW-0539">Nucleus</keyword>
<dbReference type="OrthoDB" id="295656at2759"/>
<dbReference type="InterPro" id="IPR040134">
    <property type="entry name" value="PSMD12/CSN4"/>
</dbReference>
<keyword evidence="10" id="KW-1185">Reference proteome</keyword>
<evidence type="ECO:0000313" key="9">
    <source>
        <dbReference type="EMBL" id="CAF0898421.1"/>
    </source>
</evidence>
<reference evidence="9" key="1">
    <citation type="submission" date="2021-02" db="EMBL/GenBank/DDBJ databases">
        <authorList>
            <person name="Nowell W R."/>
        </authorList>
    </citation>
    <scope>NUCLEOTIDE SEQUENCE</scope>
    <source>
        <strain evidence="9">Ploen Becks lab</strain>
    </source>
</reference>
<dbReference type="SMART" id="SM00088">
    <property type="entry name" value="PINT"/>
    <property type="match status" value="1"/>
</dbReference>
<dbReference type="InterPro" id="IPR036388">
    <property type="entry name" value="WH-like_DNA-bd_sf"/>
</dbReference>
<dbReference type="Proteomes" id="UP000663879">
    <property type="component" value="Unassembled WGS sequence"/>
</dbReference>
<evidence type="ECO:0000256" key="6">
    <source>
        <dbReference type="ARBA" id="ARBA00022790"/>
    </source>
</evidence>
<dbReference type="GO" id="GO:0005829">
    <property type="term" value="C:cytosol"/>
    <property type="evidence" value="ECO:0007669"/>
    <property type="project" value="TreeGrafter"/>
</dbReference>
<evidence type="ECO:0000256" key="5">
    <source>
        <dbReference type="ARBA" id="ARBA00022490"/>
    </source>
</evidence>
<dbReference type="GO" id="GO:0008180">
    <property type="term" value="C:COP9 signalosome"/>
    <property type="evidence" value="ECO:0007669"/>
    <property type="project" value="UniProtKB-KW"/>
</dbReference>
<name>A0A813ZEW1_9BILA</name>
<dbReference type="PANTHER" id="PTHR10855:SF2">
    <property type="entry name" value="COP9 SIGNALOSOME COMPLEX SUBUNIT 4"/>
    <property type="match status" value="1"/>
</dbReference>
<dbReference type="EMBL" id="CAJNOC010001886">
    <property type="protein sequence ID" value="CAF0898421.1"/>
    <property type="molecule type" value="Genomic_DNA"/>
</dbReference>
<dbReference type="SUPFAM" id="SSF46785">
    <property type="entry name" value="Winged helix' DNA-binding domain"/>
    <property type="match status" value="1"/>
</dbReference>
<dbReference type="InterPro" id="IPR041406">
    <property type="entry name" value="CSN4_HTH"/>
</dbReference>
<comment type="subcellular location">
    <subcellularLocation>
        <location evidence="2">Cytoplasm</location>
    </subcellularLocation>
    <subcellularLocation>
        <location evidence="1">Nucleus</location>
    </subcellularLocation>
</comment>
<dbReference type="Pfam" id="PF01399">
    <property type="entry name" value="PCI"/>
    <property type="match status" value="1"/>
</dbReference>
<sequence>MIKNTIPTLLNLKGLSHKELIDKYKNLLDQVLLIENQHERFEEIKCLIDLLVNESVGLVISRQIFTDLCNLLSNLSKEEAKNISNYGLLKIQPRNISFEDQVTNFRQILSEIYEAEGDYKQAANVLSGIPLETSQKQYQSDFKLKTYIKIAELFLQEADSAQAEISLSRAAALEKETKDLNLQIKFKAAQAKVWDFKRKFVEAASKYYELSLNTLITESEKIHALNDALNCTVLAPAGKQRSRLLATLFKDERCQKLPAYNILEKMYLERIIRPYQVKEFESVLLPHQKAKTLDGSALLDRAVVEHNLLAASKLYNNIKFEELGNLFDISPEKAEKIASQMISEERMNGYIDQIGSIVHFGAPQCLQSWNKQMQNLCTQVNLVIEKIQQAEPEWSRIAIASQIKN</sequence>
<dbReference type="Gene3D" id="1.10.10.10">
    <property type="entry name" value="Winged helix-like DNA-binding domain superfamily/Winged helix DNA-binding domain"/>
    <property type="match status" value="1"/>
</dbReference>
<dbReference type="InterPro" id="IPR054559">
    <property type="entry name" value="PSMD12-CSN4-like_N"/>
</dbReference>
<comment type="caution">
    <text evidence="9">The sequence shown here is derived from an EMBL/GenBank/DDBJ whole genome shotgun (WGS) entry which is preliminary data.</text>
</comment>
<feature type="domain" description="PCI" evidence="8">
    <location>
        <begin position="196"/>
        <end position="365"/>
    </location>
</feature>
<evidence type="ECO:0000259" key="8">
    <source>
        <dbReference type="PROSITE" id="PS50250"/>
    </source>
</evidence>
<evidence type="ECO:0000256" key="3">
    <source>
        <dbReference type="ARBA" id="ARBA00010417"/>
    </source>
</evidence>
<dbReference type="InterPro" id="IPR036390">
    <property type="entry name" value="WH_DNA-bd_sf"/>
</dbReference>
<dbReference type="InterPro" id="IPR000717">
    <property type="entry name" value="PCI_dom"/>
</dbReference>
<dbReference type="AlphaFoldDB" id="A0A813ZEW1"/>
<keyword evidence="5" id="KW-0963">Cytoplasm</keyword>
<gene>
    <name evidence="9" type="ORF">OXX778_LOCUS11273</name>
</gene>
<comment type="similarity">
    <text evidence="3">Belongs to the CSN4 family.</text>
</comment>
<organism evidence="9 10">
    <name type="scientific">Brachionus calyciflorus</name>
    <dbReference type="NCBI Taxonomy" id="104777"/>
    <lineage>
        <taxon>Eukaryota</taxon>
        <taxon>Metazoa</taxon>
        <taxon>Spiralia</taxon>
        <taxon>Gnathifera</taxon>
        <taxon>Rotifera</taxon>
        <taxon>Eurotatoria</taxon>
        <taxon>Monogononta</taxon>
        <taxon>Pseudotrocha</taxon>
        <taxon>Ploima</taxon>
        <taxon>Brachionidae</taxon>
        <taxon>Brachionus</taxon>
    </lineage>
</organism>
<evidence type="ECO:0000256" key="4">
    <source>
        <dbReference type="ARBA" id="ARBA00014881"/>
    </source>
</evidence>
<proteinExistence type="inferred from homology"/>
<evidence type="ECO:0000256" key="2">
    <source>
        <dbReference type="ARBA" id="ARBA00004496"/>
    </source>
</evidence>
<dbReference type="Pfam" id="PF22241">
    <property type="entry name" value="PSMD12-CSN4_N"/>
    <property type="match status" value="1"/>
</dbReference>
<evidence type="ECO:0000256" key="7">
    <source>
        <dbReference type="ARBA" id="ARBA00023242"/>
    </source>
</evidence>
<accession>A0A813ZEW1</accession>